<name>A0AAV5D4Y2_ELECO</name>
<dbReference type="EMBL" id="BQKI01000012">
    <property type="protein sequence ID" value="GJN06044.1"/>
    <property type="molecule type" value="Genomic_DNA"/>
</dbReference>
<gene>
    <name evidence="2" type="primary">ga23729</name>
    <name evidence="2" type="ORF">PR202_ga23729</name>
</gene>
<dbReference type="SUPFAM" id="SSF53098">
    <property type="entry name" value="Ribonuclease H-like"/>
    <property type="match status" value="1"/>
</dbReference>
<organism evidence="2 3">
    <name type="scientific">Eleusine coracana subsp. coracana</name>
    <dbReference type="NCBI Taxonomy" id="191504"/>
    <lineage>
        <taxon>Eukaryota</taxon>
        <taxon>Viridiplantae</taxon>
        <taxon>Streptophyta</taxon>
        <taxon>Embryophyta</taxon>
        <taxon>Tracheophyta</taxon>
        <taxon>Spermatophyta</taxon>
        <taxon>Magnoliopsida</taxon>
        <taxon>Liliopsida</taxon>
        <taxon>Poales</taxon>
        <taxon>Poaceae</taxon>
        <taxon>PACMAD clade</taxon>
        <taxon>Chloridoideae</taxon>
        <taxon>Cynodonteae</taxon>
        <taxon>Eleusininae</taxon>
        <taxon>Eleusine</taxon>
    </lineage>
</organism>
<evidence type="ECO:0000259" key="1">
    <source>
        <dbReference type="Pfam" id="PF04937"/>
    </source>
</evidence>
<dbReference type="Pfam" id="PF04937">
    <property type="entry name" value="DUF659"/>
    <property type="match status" value="1"/>
</dbReference>
<feature type="domain" description="DUF659" evidence="1">
    <location>
        <begin position="7"/>
        <end position="161"/>
    </location>
</feature>
<dbReference type="InterPro" id="IPR007021">
    <property type="entry name" value="DUF659"/>
</dbReference>
<dbReference type="AlphaFoldDB" id="A0AAV5D4Y2"/>
<evidence type="ECO:0000313" key="2">
    <source>
        <dbReference type="EMBL" id="GJN06044.1"/>
    </source>
</evidence>
<dbReference type="Proteomes" id="UP001054889">
    <property type="component" value="Unassembled WGS sequence"/>
</dbReference>
<accession>A0AAV5D4Y2</accession>
<comment type="caution">
    <text evidence="2">The sequence shown here is derived from an EMBL/GenBank/DDBJ whole genome shotgun (WGS) entry which is preliminary data.</text>
</comment>
<keyword evidence="3" id="KW-1185">Reference proteome</keyword>
<reference evidence="2" key="1">
    <citation type="journal article" date="2018" name="DNA Res.">
        <title>Multiple hybrid de novo genome assembly of finger millet, an orphan allotetraploid crop.</title>
        <authorList>
            <person name="Hatakeyama M."/>
            <person name="Aluri S."/>
            <person name="Balachadran M.T."/>
            <person name="Sivarajan S.R."/>
            <person name="Patrignani A."/>
            <person name="Gruter S."/>
            <person name="Poveda L."/>
            <person name="Shimizu-Inatsugi R."/>
            <person name="Baeten J."/>
            <person name="Francoijs K.J."/>
            <person name="Nataraja K.N."/>
            <person name="Reddy Y.A.N."/>
            <person name="Phadnis S."/>
            <person name="Ravikumar R.L."/>
            <person name="Schlapbach R."/>
            <person name="Sreeman S.M."/>
            <person name="Shimizu K.K."/>
        </authorList>
    </citation>
    <scope>NUCLEOTIDE SEQUENCE</scope>
</reference>
<reference evidence="2" key="2">
    <citation type="submission" date="2021-12" db="EMBL/GenBank/DDBJ databases">
        <title>Resequencing data analysis of finger millet.</title>
        <authorList>
            <person name="Hatakeyama M."/>
            <person name="Aluri S."/>
            <person name="Balachadran M.T."/>
            <person name="Sivarajan S.R."/>
            <person name="Poveda L."/>
            <person name="Shimizu-Inatsugi R."/>
            <person name="Schlapbach R."/>
            <person name="Sreeman S.M."/>
            <person name="Shimizu K.K."/>
        </authorList>
    </citation>
    <scope>NUCLEOTIDE SEQUENCE</scope>
</reference>
<protein>
    <recommendedName>
        <fullName evidence="1">DUF659 domain-containing protein</fullName>
    </recommendedName>
</protein>
<evidence type="ECO:0000313" key="3">
    <source>
        <dbReference type="Proteomes" id="UP001054889"/>
    </source>
</evidence>
<dbReference type="InterPro" id="IPR012337">
    <property type="entry name" value="RNaseH-like_sf"/>
</dbReference>
<proteinExistence type="predicted"/>
<dbReference type="PANTHER" id="PTHR32166:SF81">
    <property type="entry name" value="OS06G0658400 PROTEIN"/>
    <property type="match status" value="1"/>
</dbReference>
<dbReference type="PANTHER" id="PTHR32166">
    <property type="entry name" value="OSJNBA0013A04.12 PROTEIN"/>
    <property type="match status" value="1"/>
</dbReference>
<sequence length="199" mass="22894">MQGYQIPGYNKLREGLLREVRAHIDKLLSSTKNTWDQKGVTICADGWIDPQRRPLINFVAIFGNSAMFLRADNCEGEVKTKEYIVEKLESIIEEMGRHNIVQIITDNAANCKGASLLIEAEYDNIFWTPCVVHILNLALKSICEPKTPRHGEDEYVWQQLEFINTIRSDASIIKKYIMNHDMCLSMFKKFSRLKLLSIA</sequence>